<evidence type="ECO:0000313" key="2">
    <source>
        <dbReference type="EMBL" id="MBB6061608.1"/>
    </source>
</evidence>
<name>A0A841GQH5_9BACT</name>
<dbReference type="Pfam" id="PF13487">
    <property type="entry name" value="HD_5"/>
    <property type="match status" value="1"/>
</dbReference>
<sequence>MIIWKNVNKVKPGEKLGEDVYDPSGFIVLLKKGSILKEGDIVLLKNRGVNSLPIYEEEIFISSEVEPTIDYENYRVLSEELENAFNEIKNGQMNISTMVEQSENILNEVLKKIDEKILNLLNNDSKPLIRHCINVAVISSIIGINLGFDRELLTKLVISSFLHDLSHDKPIRDVINYYDTHPIKSAALIKNYFETNNDILLGVLHHHERYDGKGFPRGLKESSIPIFSRIIAVADAYDTLISKDFPGDALTPYEALKFIIINSGKYFDPQIVSKFVHYVGIYPTGTIVELSDGRKGVVLKVSNGVFPIVKVENREIDIKKEKISIRKILKE</sequence>
<dbReference type="PANTHER" id="PTHR43155:SF2">
    <property type="entry name" value="CYCLIC DI-GMP PHOSPHODIESTERASE PA4108"/>
    <property type="match status" value="1"/>
</dbReference>
<comment type="caution">
    <text evidence="2">The sequence shown here is derived from an EMBL/GenBank/DDBJ whole genome shotgun (WGS) entry which is preliminary data.</text>
</comment>
<reference evidence="2 3" key="1">
    <citation type="submission" date="2020-08" db="EMBL/GenBank/DDBJ databases">
        <title>Genomic Encyclopedia of Type Strains, Phase IV (KMG-IV): sequencing the most valuable type-strain genomes for metagenomic binning, comparative biology and taxonomic classification.</title>
        <authorList>
            <person name="Goeker M."/>
        </authorList>
    </citation>
    <scope>NUCLEOTIDE SEQUENCE [LARGE SCALE GENOMIC DNA]</scope>
    <source>
        <strain evidence="2 3">DSM 13481</strain>
    </source>
</reference>
<evidence type="ECO:0000259" key="1">
    <source>
        <dbReference type="PROSITE" id="PS51832"/>
    </source>
</evidence>
<protein>
    <submittedName>
        <fullName evidence="2">HD-GYP domain-containing protein (C-di-GMP phosphodiesterase class II)</fullName>
    </submittedName>
</protein>
<dbReference type="CDD" id="cd00077">
    <property type="entry name" value="HDc"/>
    <property type="match status" value="1"/>
</dbReference>
<dbReference type="SUPFAM" id="SSF109604">
    <property type="entry name" value="HD-domain/PDEase-like"/>
    <property type="match status" value="1"/>
</dbReference>
<proteinExistence type="predicted"/>
<dbReference type="PANTHER" id="PTHR43155">
    <property type="entry name" value="CYCLIC DI-GMP PHOSPHODIESTERASE PA4108-RELATED"/>
    <property type="match status" value="1"/>
</dbReference>
<dbReference type="InterPro" id="IPR037522">
    <property type="entry name" value="HD_GYP_dom"/>
</dbReference>
<dbReference type="EMBL" id="JACHEX010000001">
    <property type="protein sequence ID" value="MBB6061608.1"/>
    <property type="molecule type" value="Genomic_DNA"/>
</dbReference>
<dbReference type="PROSITE" id="PS51832">
    <property type="entry name" value="HD_GYP"/>
    <property type="match status" value="1"/>
</dbReference>
<keyword evidence="3" id="KW-1185">Reference proteome</keyword>
<feature type="domain" description="HD-GYP" evidence="1">
    <location>
        <begin position="106"/>
        <end position="291"/>
    </location>
</feature>
<dbReference type="Gene3D" id="1.10.3210.10">
    <property type="entry name" value="Hypothetical protein af1432"/>
    <property type="match status" value="1"/>
</dbReference>
<evidence type="ECO:0000313" key="3">
    <source>
        <dbReference type="Proteomes" id="UP000555828"/>
    </source>
</evidence>
<accession>A0A841GQH5</accession>
<dbReference type="Proteomes" id="UP000555828">
    <property type="component" value="Unassembled WGS sequence"/>
</dbReference>
<dbReference type="RefSeq" id="WP_184618389.1">
    <property type="nucleotide sequence ID" value="NZ_JACHEX010000001.1"/>
</dbReference>
<dbReference type="InterPro" id="IPR003607">
    <property type="entry name" value="HD/PDEase_dom"/>
</dbReference>
<dbReference type="SMART" id="SM00471">
    <property type="entry name" value="HDc"/>
    <property type="match status" value="1"/>
</dbReference>
<dbReference type="AlphaFoldDB" id="A0A841GQH5"/>
<organism evidence="2 3">
    <name type="scientific">Thermosipho japonicus</name>
    <dbReference type="NCBI Taxonomy" id="90323"/>
    <lineage>
        <taxon>Bacteria</taxon>
        <taxon>Thermotogati</taxon>
        <taxon>Thermotogota</taxon>
        <taxon>Thermotogae</taxon>
        <taxon>Thermotogales</taxon>
        <taxon>Fervidobacteriaceae</taxon>
        <taxon>Thermosipho</taxon>
    </lineage>
</organism>
<gene>
    <name evidence="2" type="ORF">HNP65_000030</name>
</gene>